<feature type="signal peptide" evidence="1">
    <location>
        <begin position="1"/>
        <end position="32"/>
    </location>
</feature>
<accession>A0A951Q1H7</accession>
<proteinExistence type="predicted"/>
<feature type="chain" id="PRO_5037117190" evidence="1">
    <location>
        <begin position="33"/>
        <end position="676"/>
    </location>
</feature>
<dbReference type="Pfam" id="PF12831">
    <property type="entry name" value="FAD_oxidored"/>
    <property type="match status" value="3"/>
</dbReference>
<reference evidence="2" key="2">
    <citation type="journal article" date="2022" name="Microbiol. Resour. Announc.">
        <title>Metagenome Sequencing to Explore Phylogenomics of Terrestrial Cyanobacteria.</title>
        <authorList>
            <person name="Ward R.D."/>
            <person name="Stajich J.E."/>
            <person name="Johansen J.R."/>
            <person name="Huntemann M."/>
            <person name="Clum A."/>
            <person name="Foster B."/>
            <person name="Foster B."/>
            <person name="Roux S."/>
            <person name="Palaniappan K."/>
            <person name="Varghese N."/>
            <person name="Mukherjee S."/>
            <person name="Reddy T.B.K."/>
            <person name="Daum C."/>
            <person name="Copeland A."/>
            <person name="Chen I.A."/>
            <person name="Ivanova N.N."/>
            <person name="Kyrpides N.C."/>
            <person name="Shapiro N."/>
            <person name="Eloe-Fadrosh E.A."/>
            <person name="Pietrasiak N."/>
        </authorList>
    </citation>
    <scope>NUCLEOTIDE SEQUENCE</scope>
    <source>
        <strain evidence="2">JT2-VF2</strain>
    </source>
</reference>
<sequence length="676" mass="75047">MKCRRKVACNNKSLISVSLISAFLAPYSTIVAAPPRTPDKTVNCEILAVGGGLSGVATAYEGLLAGRTVCLTEITDWLGGQISSQGTSALDERPTQRSLQFYSRGYLELRNRIQRKYGELNPGDCWVSDSCFLPRDAHTILTQMLKDAEKKGKGKLEWFPNTVVKDLEISTDGKIINSAIAIQHQPAKGAPPLNTFSLSQTIEDAYRYSNSSRFTKTIIRFVPKQNKGTSNWYVVDASETGEIIALADVPYRLGIDARSYLEPSASSNQNDPYCTQGFTYTFAMEATKEPQPQKMPPFYLQYSPYFSYELQRLANFDLVFTYRRIWSPRKGQPAKFGGVSFSASTPGDISMQNWTWGNDYRPGTPADNLIYTRQQLQSTGQLQSGGWMGGLRTQSLRKGEENALSYYFWLVAGTTDSQLGDGVKQPQTNNRLLSGLNSPMGTVHGLSKYPYMREGRRIIGRPSWGQSSGFTIWEIDISRRNYNDEYYRKTLPADMYRQLRAALAGLEATSVITGQISPDKAMRRTRSTIFPDAVGIGHYAIDFHPCMTKSPPEAPGNTERAGERRGAGQAYPFQIALRAMIPQKIDNLLVGGKSIATSHIAAAAYRVHSFEWSAGAAAGTVAAFALNNAIAPYQLVDDLPKSEPQLEALKRLLEKNGNPTAFPDTSIFNQKWEDWR</sequence>
<dbReference type="GO" id="GO:0009435">
    <property type="term" value="P:NAD+ biosynthetic process"/>
    <property type="evidence" value="ECO:0007669"/>
    <property type="project" value="InterPro"/>
</dbReference>
<protein>
    <submittedName>
        <fullName evidence="2">FAD-dependent oxidoreductase</fullName>
    </submittedName>
</protein>
<dbReference type="PANTHER" id="PTHR42716">
    <property type="entry name" value="L-ASPARTATE OXIDASE"/>
    <property type="match status" value="1"/>
</dbReference>
<comment type="caution">
    <text evidence="2">The sequence shown here is derived from an EMBL/GenBank/DDBJ whole genome shotgun (WGS) entry which is preliminary data.</text>
</comment>
<evidence type="ECO:0000313" key="2">
    <source>
        <dbReference type="EMBL" id="MBW4564044.1"/>
    </source>
</evidence>
<dbReference type="PANTHER" id="PTHR42716:SF1">
    <property type="entry name" value="SLL0471 PROTEIN"/>
    <property type="match status" value="1"/>
</dbReference>
<organism evidence="2 3">
    <name type="scientific">Mojavia pulchra JT2-VF2</name>
    <dbReference type="NCBI Taxonomy" id="287848"/>
    <lineage>
        <taxon>Bacteria</taxon>
        <taxon>Bacillati</taxon>
        <taxon>Cyanobacteriota</taxon>
        <taxon>Cyanophyceae</taxon>
        <taxon>Nostocales</taxon>
        <taxon>Nostocaceae</taxon>
    </lineage>
</organism>
<gene>
    <name evidence="2" type="ORF">KME32_23475</name>
</gene>
<dbReference type="Proteomes" id="UP000715781">
    <property type="component" value="Unassembled WGS sequence"/>
</dbReference>
<evidence type="ECO:0000313" key="3">
    <source>
        <dbReference type="Proteomes" id="UP000715781"/>
    </source>
</evidence>
<dbReference type="AlphaFoldDB" id="A0A951Q1H7"/>
<dbReference type="InterPro" id="IPR005288">
    <property type="entry name" value="NadB"/>
</dbReference>
<dbReference type="EMBL" id="JAHHHN010000018">
    <property type="protein sequence ID" value="MBW4564044.1"/>
    <property type="molecule type" value="Genomic_DNA"/>
</dbReference>
<dbReference type="GO" id="GO:0008734">
    <property type="term" value="F:L-aspartate oxidase activity"/>
    <property type="evidence" value="ECO:0007669"/>
    <property type="project" value="InterPro"/>
</dbReference>
<dbReference type="InterPro" id="IPR036188">
    <property type="entry name" value="FAD/NAD-bd_sf"/>
</dbReference>
<keyword evidence="1" id="KW-0732">Signal</keyword>
<evidence type="ECO:0000256" key="1">
    <source>
        <dbReference type="SAM" id="SignalP"/>
    </source>
</evidence>
<dbReference type="SUPFAM" id="SSF51905">
    <property type="entry name" value="FAD/NAD(P)-binding domain"/>
    <property type="match status" value="1"/>
</dbReference>
<reference evidence="2" key="1">
    <citation type="submission" date="2021-05" db="EMBL/GenBank/DDBJ databases">
        <authorList>
            <person name="Pietrasiak N."/>
            <person name="Ward R."/>
            <person name="Stajich J.E."/>
            <person name="Kurbessoian T."/>
        </authorList>
    </citation>
    <scope>NUCLEOTIDE SEQUENCE</scope>
    <source>
        <strain evidence="2">JT2-VF2</strain>
    </source>
</reference>
<name>A0A951Q1H7_9NOST</name>